<name>Q21MC2_SACD2</name>
<evidence type="ECO:0008006" key="4">
    <source>
        <dbReference type="Google" id="ProtNLM"/>
    </source>
</evidence>
<feature type="transmembrane region" description="Helical" evidence="1">
    <location>
        <begin position="33"/>
        <end position="50"/>
    </location>
</feature>
<protein>
    <recommendedName>
        <fullName evidence="4">DUF2066 domain-containing protein</fullName>
    </recommendedName>
</protein>
<organism evidence="2 3">
    <name type="scientific">Saccharophagus degradans (strain 2-40 / ATCC 43961 / DSM 17024)</name>
    <dbReference type="NCBI Taxonomy" id="203122"/>
    <lineage>
        <taxon>Bacteria</taxon>
        <taxon>Pseudomonadati</taxon>
        <taxon>Pseudomonadota</taxon>
        <taxon>Gammaproteobacteria</taxon>
        <taxon>Cellvibrionales</taxon>
        <taxon>Cellvibrionaceae</taxon>
        <taxon>Saccharophagus</taxon>
    </lineage>
</organism>
<dbReference type="EMBL" id="CP000282">
    <property type="protein sequence ID" value="ABD80157.1"/>
    <property type="molecule type" value="Genomic_DNA"/>
</dbReference>
<gene>
    <name evidence="2" type="ordered locus">Sde_0895</name>
</gene>
<dbReference type="STRING" id="203122.Sde_0895"/>
<dbReference type="eggNOG" id="COG3249">
    <property type="taxonomic scope" value="Bacteria"/>
</dbReference>
<keyword evidence="1" id="KW-1133">Transmembrane helix</keyword>
<evidence type="ECO:0000313" key="2">
    <source>
        <dbReference type="EMBL" id="ABD80157.1"/>
    </source>
</evidence>
<accession>Q21MC2</accession>
<dbReference type="Pfam" id="PF09839">
    <property type="entry name" value="DUF2066"/>
    <property type="match status" value="1"/>
</dbReference>
<dbReference type="InterPro" id="IPR018642">
    <property type="entry name" value="DUF2066"/>
</dbReference>
<sequence length="402" mass="44812">MCKWPQMLHYVVLLCCEVATMAALKTGGYVNRYWFGIVSLLVVLSNSVFAQNAKLDLYRSVVPVRSQDASERQFAAQKGLQEVLVRMSGSASVLESPSVQEAIGKAQRYLEQFQYARLDNSELKQKGFEENLSLVFSARVVKEILREAKQPFWPETRPKTLVWLVENHIDDGKRFLGADSSHPLIQSLNASAKLRGAPLIYPLLDLDDQIALSPEQVWNLNEAAIYEASARYHADVILLGRFSETSQGVMLATWQIAHRGESRVFDSRSDDIAALGLDVVAPLTEWMSSIYGIVPQAQGEQKMYLNVAGIQSFGQYMAAFNYLQGLAMAKDVQLVAARQDTLLLALAADTDIEKLVSTLKLDGRLRENVRNNGTLAPVELPWGQGPQRGSAELPLEYRWFGS</sequence>
<proteinExistence type="predicted"/>
<keyword evidence="1" id="KW-0472">Membrane</keyword>
<keyword evidence="3" id="KW-1185">Reference proteome</keyword>
<reference evidence="2 3" key="1">
    <citation type="journal article" date="2008" name="PLoS Genet.">
        <title>Complete genome sequence of the complex carbohydrate-degrading marine bacterium, Saccharophagus degradans strain 2-40 T.</title>
        <authorList>
            <person name="Weiner R.M."/>
            <person name="Taylor L.E.II."/>
            <person name="Henrissat B."/>
            <person name="Hauser L."/>
            <person name="Land M."/>
            <person name="Coutinho P.M."/>
            <person name="Rancurel C."/>
            <person name="Saunders E.H."/>
            <person name="Longmire A.G."/>
            <person name="Zhang H."/>
            <person name="Bayer E.A."/>
            <person name="Gilbert H.J."/>
            <person name="Larimer F."/>
            <person name="Zhulin I.B."/>
            <person name="Ekborg N.A."/>
            <person name="Lamed R."/>
            <person name="Richardson P.M."/>
            <person name="Borovok I."/>
            <person name="Hutcheson S."/>
        </authorList>
    </citation>
    <scope>NUCLEOTIDE SEQUENCE [LARGE SCALE GENOMIC DNA]</scope>
    <source>
        <strain evidence="3">2-40 / ATCC 43961 / DSM 17024</strain>
    </source>
</reference>
<dbReference type="HOGENOM" id="CLU_041769_1_1_6"/>
<dbReference type="Proteomes" id="UP000001947">
    <property type="component" value="Chromosome"/>
</dbReference>
<evidence type="ECO:0000313" key="3">
    <source>
        <dbReference type="Proteomes" id="UP000001947"/>
    </source>
</evidence>
<evidence type="ECO:0000256" key="1">
    <source>
        <dbReference type="SAM" id="Phobius"/>
    </source>
</evidence>
<keyword evidence="1" id="KW-0812">Transmembrane</keyword>
<dbReference type="AlphaFoldDB" id="Q21MC2"/>
<dbReference type="KEGG" id="sde:Sde_0895"/>